<dbReference type="InterPro" id="IPR029016">
    <property type="entry name" value="GAF-like_dom_sf"/>
</dbReference>
<name>A0A285PGK2_9HYPH</name>
<evidence type="ECO:0000313" key="7">
    <source>
        <dbReference type="Proteomes" id="UP000219439"/>
    </source>
</evidence>
<dbReference type="RefSeq" id="WP_097154770.1">
    <property type="nucleotide sequence ID" value="NZ_OBEL01000004.1"/>
</dbReference>
<dbReference type="InterPro" id="IPR036390">
    <property type="entry name" value="WH_DNA-bd_sf"/>
</dbReference>
<keyword evidence="1" id="KW-0805">Transcription regulation</keyword>
<dbReference type="Pfam" id="PF09339">
    <property type="entry name" value="HTH_IclR"/>
    <property type="match status" value="1"/>
</dbReference>
<dbReference type="InterPro" id="IPR014757">
    <property type="entry name" value="Tscrpt_reg_IclR_C"/>
</dbReference>
<evidence type="ECO:0000259" key="4">
    <source>
        <dbReference type="PROSITE" id="PS51077"/>
    </source>
</evidence>
<dbReference type="InterPro" id="IPR050707">
    <property type="entry name" value="HTH_MetabolicPath_Reg"/>
</dbReference>
<dbReference type="PROSITE" id="PS51077">
    <property type="entry name" value="HTH_ICLR"/>
    <property type="match status" value="1"/>
</dbReference>
<dbReference type="Gene3D" id="1.10.10.10">
    <property type="entry name" value="Winged helix-like DNA-binding domain superfamily/Winged helix DNA-binding domain"/>
    <property type="match status" value="1"/>
</dbReference>
<evidence type="ECO:0000313" key="6">
    <source>
        <dbReference type="EMBL" id="SNZ20423.1"/>
    </source>
</evidence>
<reference evidence="6 7" key="1">
    <citation type="submission" date="2017-09" db="EMBL/GenBank/DDBJ databases">
        <authorList>
            <person name="Ehlers B."/>
            <person name="Leendertz F.H."/>
        </authorList>
    </citation>
    <scope>NUCLEOTIDE SEQUENCE [LARGE SCALE GENOMIC DNA]</scope>
    <source>
        <strain evidence="6 7">DSM 18289</strain>
    </source>
</reference>
<dbReference type="SMART" id="SM00346">
    <property type="entry name" value="HTH_ICLR"/>
    <property type="match status" value="1"/>
</dbReference>
<evidence type="ECO:0000256" key="1">
    <source>
        <dbReference type="ARBA" id="ARBA00023015"/>
    </source>
</evidence>
<keyword evidence="7" id="KW-1185">Reference proteome</keyword>
<accession>A0A285PGK2</accession>
<dbReference type="GO" id="GO:0003677">
    <property type="term" value="F:DNA binding"/>
    <property type="evidence" value="ECO:0007669"/>
    <property type="project" value="UniProtKB-KW"/>
</dbReference>
<dbReference type="InterPro" id="IPR005471">
    <property type="entry name" value="Tscrpt_reg_IclR_N"/>
</dbReference>
<protein>
    <submittedName>
        <fullName evidence="6">DNA-binding transcriptional regulator, IclR family</fullName>
    </submittedName>
</protein>
<dbReference type="GO" id="GO:0003700">
    <property type="term" value="F:DNA-binding transcription factor activity"/>
    <property type="evidence" value="ECO:0007669"/>
    <property type="project" value="TreeGrafter"/>
</dbReference>
<feature type="domain" description="HTH iclR-type" evidence="4">
    <location>
        <begin position="4"/>
        <end position="65"/>
    </location>
</feature>
<dbReference type="Proteomes" id="UP000219439">
    <property type="component" value="Unassembled WGS sequence"/>
</dbReference>
<sequence>MAMLQTLDRGLKALFFIANSENGKSVAELANELEIDRAVAYRIANTLEHNGLVSRKMGGRLFLGASIVGLESSFEPQLRQLVRPLLKELAQKTNATAFMTIAQDEEGVAISVCEPDTALLRVGYKVGSRHPINMGAAGIAILAARPETAADRPEICEARKAGYSITRGALQKGAVGVARALSRIERNTGPFEASIGVVAMEDLDIDNAVSSVLNCVQKTDHLLSN</sequence>
<evidence type="ECO:0000256" key="3">
    <source>
        <dbReference type="ARBA" id="ARBA00023163"/>
    </source>
</evidence>
<dbReference type="Pfam" id="PF01614">
    <property type="entry name" value="IclR_C"/>
    <property type="match status" value="1"/>
</dbReference>
<dbReference type="SUPFAM" id="SSF46785">
    <property type="entry name" value="Winged helix' DNA-binding domain"/>
    <property type="match status" value="1"/>
</dbReference>
<dbReference type="SUPFAM" id="SSF55781">
    <property type="entry name" value="GAF domain-like"/>
    <property type="match status" value="1"/>
</dbReference>
<dbReference type="GO" id="GO:0045892">
    <property type="term" value="P:negative regulation of DNA-templated transcription"/>
    <property type="evidence" value="ECO:0007669"/>
    <property type="project" value="TreeGrafter"/>
</dbReference>
<gene>
    <name evidence="6" type="ORF">SAMN06265368_3526</name>
</gene>
<organism evidence="6 7">
    <name type="scientific">Cohaesibacter gelatinilyticus</name>
    <dbReference type="NCBI Taxonomy" id="372072"/>
    <lineage>
        <taxon>Bacteria</taxon>
        <taxon>Pseudomonadati</taxon>
        <taxon>Pseudomonadota</taxon>
        <taxon>Alphaproteobacteria</taxon>
        <taxon>Hyphomicrobiales</taxon>
        <taxon>Cohaesibacteraceae</taxon>
    </lineage>
</organism>
<dbReference type="PANTHER" id="PTHR30136:SF24">
    <property type="entry name" value="HTH-TYPE TRANSCRIPTIONAL REPRESSOR ALLR"/>
    <property type="match status" value="1"/>
</dbReference>
<dbReference type="InterPro" id="IPR036388">
    <property type="entry name" value="WH-like_DNA-bd_sf"/>
</dbReference>
<dbReference type="AlphaFoldDB" id="A0A285PGK2"/>
<proteinExistence type="predicted"/>
<feature type="domain" description="IclR-ED" evidence="5">
    <location>
        <begin position="66"/>
        <end position="225"/>
    </location>
</feature>
<dbReference type="PROSITE" id="PS51078">
    <property type="entry name" value="ICLR_ED"/>
    <property type="match status" value="1"/>
</dbReference>
<dbReference type="Gene3D" id="3.30.450.40">
    <property type="match status" value="1"/>
</dbReference>
<evidence type="ECO:0000256" key="2">
    <source>
        <dbReference type="ARBA" id="ARBA00023125"/>
    </source>
</evidence>
<dbReference type="OrthoDB" id="6057486at2"/>
<keyword evidence="3" id="KW-0804">Transcription</keyword>
<keyword evidence="2 6" id="KW-0238">DNA-binding</keyword>
<evidence type="ECO:0000259" key="5">
    <source>
        <dbReference type="PROSITE" id="PS51078"/>
    </source>
</evidence>
<dbReference type="EMBL" id="OBEL01000004">
    <property type="protein sequence ID" value="SNZ20423.1"/>
    <property type="molecule type" value="Genomic_DNA"/>
</dbReference>
<dbReference type="PANTHER" id="PTHR30136">
    <property type="entry name" value="HELIX-TURN-HELIX TRANSCRIPTIONAL REGULATOR, ICLR FAMILY"/>
    <property type="match status" value="1"/>
</dbReference>